<gene>
    <name evidence="1" type="ORF">RHGRI_000323</name>
</gene>
<protein>
    <submittedName>
        <fullName evidence="1">Uncharacterized protein</fullName>
    </submittedName>
</protein>
<dbReference type="AlphaFoldDB" id="A0AAV6LG63"/>
<dbReference type="EMBL" id="JACTNZ010000001">
    <property type="protein sequence ID" value="KAG5564103.1"/>
    <property type="molecule type" value="Genomic_DNA"/>
</dbReference>
<sequence>MDWMCELIFAWREASGCAHNLAKLGLYELDRGEQVFDQAPSIVLEALLSDRDGLGVHQATASSVA</sequence>
<accession>A0AAV6LG63</accession>
<reference evidence="1" key="1">
    <citation type="submission" date="2020-08" db="EMBL/GenBank/DDBJ databases">
        <title>Plant Genome Project.</title>
        <authorList>
            <person name="Zhang R.-G."/>
        </authorList>
    </citation>
    <scope>NUCLEOTIDE SEQUENCE</scope>
    <source>
        <strain evidence="1">WSP0</strain>
        <tissue evidence="1">Leaf</tissue>
    </source>
</reference>
<evidence type="ECO:0000313" key="1">
    <source>
        <dbReference type="EMBL" id="KAG5564103.1"/>
    </source>
</evidence>
<proteinExistence type="predicted"/>
<keyword evidence="2" id="KW-1185">Reference proteome</keyword>
<comment type="caution">
    <text evidence="1">The sequence shown here is derived from an EMBL/GenBank/DDBJ whole genome shotgun (WGS) entry which is preliminary data.</text>
</comment>
<organism evidence="1 2">
    <name type="scientific">Rhododendron griersonianum</name>
    <dbReference type="NCBI Taxonomy" id="479676"/>
    <lineage>
        <taxon>Eukaryota</taxon>
        <taxon>Viridiplantae</taxon>
        <taxon>Streptophyta</taxon>
        <taxon>Embryophyta</taxon>
        <taxon>Tracheophyta</taxon>
        <taxon>Spermatophyta</taxon>
        <taxon>Magnoliopsida</taxon>
        <taxon>eudicotyledons</taxon>
        <taxon>Gunneridae</taxon>
        <taxon>Pentapetalae</taxon>
        <taxon>asterids</taxon>
        <taxon>Ericales</taxon>
        <taxon>Ericaceae</taxon>
        <taxon>Ericoideae</taxon>
        <taxon>Rhodoreae</taxon>
        <taxon>Rhododendron</taxon>
    </lineage>
</organism>
<evidence type="ECO:0000313" key="2">
    <source>
        <dbReference type="Proteomes" id="UP000823749"/>
    </source>
</evidence>
<dbReference type="Proteomes" id="UP000823749">
    <property type="component" value="Chromosome 1"/>
</dbReference>
<name>A0AAV6LG63_9ERIC</name>